<dbReference type="EMBL" id="GBXM01078837">
    <property type="protein sequence ID" value="JAH29740.1"/>
    <property type="molecule type" value="Transcribed_RNA"/>
</dbReference>
<organism evidence="1">
    <name type="scientific">Anguilla anguilla</name>
    <name type="common">European freshwater eel</name>
    <name type="synonym">Muraena anguilla</name>
    <dbReference type="NCBI Taxonomy" id="7936"/>
    <lineage>
        <taxon>Eukaryota</taxon>
        <taxon>Metazoa</taxon>
        <taxon>Chordata</taxon>
        <taxon>Craniata</taxon>
        <taxon>Vertebrata</taxon>
        <taxon>Euteleostomi</taxon>
        <taxon>Actinopterygii</taxon>
        <taxon>Neopterygii</taxon>
        <taxon>Teleostei</taxon>
        <taxon>Anguilliformes</taxon>
        <taxon>Anguillidae</taxon>
        <taxon>Anguilla</taxon>
    </lineage>
</organism>
<name>A0A0E9RMV4_ANGAN</name>
<proteinExistence type="predicted"/>
<protein>
    <submittedName>
        <fullName evidence="1">Uncharacterized protein</fullName>
    </submittedName>
</protein>
<reference evidence="1" key="2">
    <citation type="journal article" date="2015" name="Fish Shellfish Immunol.">
        <title>Early steps in the European eel (Anguilla anguilla)-Vibrio vulnificus interaction in the gills: Role of the RtxA13 toxin.</title>
        <authorList>
            <person name="Callol A."/>
            <person name="Pajuelo D."/>
            <person name="Ebbesson L."/>
            <person name="Teles M."/>
            <person name="MacKenzie S."/>
            <person name="Amaro C."/>
        </authorList>
    </citation>
    <scope>NUCLEOTIDE SEQUENCE</scope>
</reference>
<dbReference type="AlphaFoldDB" id="A0A0E9RMV4"/>
<accession>A0A0E9RMV4</accession>
<reference evidence="1" key="1">
    <citation type="submission" date="2014-11" db="EMBL/GenBank/DDBJ databases">
        <authorList>
            <person name="Amaro Gonzalez C."/>
        </authorList>
    </citation>
    <scope>NUCLEOTIDE SEQUENCE</scope>
</reference>
<sequence>MVPFFLVKVQLCTFKGQCHSDKQLYLSR</sequence>
<evidence type="ECO:0000313" key="1">
    <source>
        <dbReference type="EMBL" id="JAH29740.1"/>
    </source>
</evidence>